<keyword evidence="6" id="KW-0256">Endoplasmic reticulum</keyword>
<name>A0A084GFZ7_PSEDA</name>
<accession>A0A084GFZ7</accession>
<dbReference type="OrthoDB" id="427280at2759"/>
<evidence type="ECO:0000256" key="6">
    <source>
        <dbReference type="ARBA" id="ARBA00022824"/>
    </source>
</evidence>
<evidence type="ECO:0000259" key="11">
    <source>
        <dbReference type="Pfam" id="PF00085"/>
    </source>
</evidence>
<dbReference type="GO" id="GO:0003756">
    <property type="term" value="F:protein disulfide isomerase activity"/>
    <property type="evidence" value="ECO:0007669"/>
    <property type="project" value="UniProtKB-EC"/>
</dbReference>
<dbReference type="Pfam" id="PF00085">
    <property type="entry name" value="Thioredoxin"/>
    <property type="match status" value="1"/>
</dbReference>
<evidence type="ECO:0000256" key="8">
    <source>
        <dbReference type="ARBA" id="ARBA00023284"/>
    </source>
</evidence>
<dbReference type="PANTHER" id="PTHR18929:SF132">
    <property type="entry name" value="PROTEIN DISULFIDE-ISOMERASE A3"/>
    <property type="match status" value="1"/>
</dbReference>
<dbReference type="CDD" id="cd02961">
    <property type="entry name" value="PDI_a_family"/>
    <property type="match status" value="1"/>
</dbReference>
<dbReference type="SUPFAM" id="SSF52833">
    <property type="entry name" value="Thioredoxin-like"/>
    <property type="match status" value="2"/>
</dbReference>
<dbReference type="GeneID" id="27720231"/>
<protein>
    <recommendedName>
        <fullName evidence="9">Protein disulfide-isomerase</fullName>
        <ecNumber evidence="5">5.3.4.1</ecNumber>
    </recommendedName>
</protein>
<comment type="similarity">
    <text evidence="4">Belongs to the protein disulfide isomerase family.</text>
</comment>
<evidence type="ECO:0000256" key="3">
    <source>
        <dbReference type="ARBA" id="ARBA00004319"/>
    </source>
</evidence>
<comment type="catalytic activity">
    <reaction evidence="1">
        <text>Catalyzes the rearrangement of -S-S- bonds in proteins.</text>
        <dbReference type="EC" id="5.3.4.1"/>
    </reaction>
</comment>
<dbReference type="RefSeq" id="XP_016646058.1">
    <property type="nucleotide sequence ID" value="XM_016784503.1"/>
</dbReference>
<gene>
    <name evidence="12" type="ORF">SAPIO_CDS1159</name>
</gene>
<evidence type="ECO:0000256" key="5">
    <source>
        <dbReference type="ARBA" id="ARBA00012723"/>
    </source>
</evidence>
<dbReference type="GO" id="GO:0006457">
    <property type="term" value="P:protein folding"/>
    <property type="evidence" value="ECO:0007669"/>
    <property type="project" value="TreeGrafter"/>
</dbReference>
<dbReference type="InterPro" id="IPR013766">
    <property type="entry name" value="Thioredoxin_domain"/>
</dbReference>
<dbReference type="Pfam" id="PF13848">
    <property type="entry name" value="Thioredoxin_6"/>
    <property type="match status" value="1"/>
</dbReference>
<keyword evidence="13" id="KW-1185">Reference proteome</keyword>
<dbReference type="AlphaFoldDB" id="A0A084GFZ7"/>
<dbReference type="EC" id="5.3.4.1" evidence="5"/>
<dbReference type="Proteomes" id="UP000028545">
    <property type="component" value="Unassembled WGS sequence"/>
</dbReference>
<organism evidence="12 13">
    <name type="scientific">Pseudallescheria apiosperma</name>
    <name type="common">Scedosporium apiospermum</name>
    <dbReference type="NCBI Taxonomy" id="563466"/>
    <lineage>
        <taxon>Eukaryota</taxon>
        <taxon>Fungi</taxon>
        <taxon>Dikarya</taxon>
        <taxon>Ascomycota</taxon>
        <taxon>Pezizomycotina</taxon>
        <taxon>Sordariomycetes</taxon>
        <taxon>Hypocreomycetidae</taxon>
        <taxon>Microascales</taxon>
        <taxon>Microascaceae</taxon>
        <taxon>Scedosporium</taxon>
    </lineage>
</organism>
<evidence type="ECO:0000256" key="4">
    <source>
        <dbReference type="ARBA" id="ARBA00006347"/>
    </source>
</evidence>
<proteinExistence type="inferred from homology"/>
<dbReference type="PANTHER" id="PTHR18929">
    <property type="entry name" value="PROTEIN DISULFIDE ISOMERASE"/>
    <property type="match status" value="1"/>
</dbReference>
<dbReference type="Gene3D" id="3.40.30.10">
    <property type="entry name" value="Glutaredoxin"/>
    <property type="match status" value="2"/>
</dbReference>
<dbReference type="InterPro" id="IPR036249">
    <property type="entry name" value="Thioredoxin-like_sf"/>
</dbReference>
<dbReference type="EMBL" id="JOWA01000044">
    <property type="protein sequence ID" value="KEZ46259.1"/>
    <property type="molecule type" value="Genomic_DNA"/>
</dbReference>
<feature type="compositionally biased region" description="Acidic residues" evidence="10">
    <location>
        <begin position="352"/>
        <end position="367"/>
    </location>
</feature>
<comment type="subcellular location">
    <subcellularLocation>
        <location evidence="3">Endoplasmic reticulum lumen</location>
    </subcellularLocation>
</comment>
<evidence type="ECO:0000256" key="7">
    <source>
        <dbReference type="ARBA" id="ARBA00023235"/>
    </source>
</evidence>
<feature type="region of interest" description="Disordered" evidence="10">
    <location>
        <begin position="340"/>
        <end position="375"/>
    </location>
</feature>
<sequence>MMTSNNYRRLLFCAGAIAVSPTLGWTFTKPHDLDIAISRDESTLIAFVMPELASCKKLESEWELVEKKHPRTAVVDCGENAEYCFKQDVLTHPTVRVYFPDNTMERYRGPRKADPILSFVKRIHRPILPVTDKNETAFLNSDEVVIIGRLPPLTEEPESELLHKRFAAVAHRYRDRYTFGIQTITGDSSSASLKCQNNIDGLGHDTPDLTRVPAMESFVKICGTPLVGELSRRTELSLVKASKSMVHYFTDSEEDKEAYIAAIRPLAQKYREYLNFVTIDVNEYPDMTTSVGHRKGASRVVAVQNPHTWQAYPLEEGSEVSAASVEQFILAITQNKVAPWDGTPKEDKLVETADEGVGEVEEQEEGETNASHDEL</sequence>
<evidence type="ECO:0000313" key="12">
    <source>
        <dbReference type="EMBL" id="KEZ46259.1"/>
    </source>
</evidence>
<reference evidence="12 13" key="1">
    <citation type="journal article" date="2014" name="Genome Announc.">
        <title>Draft genome sequence of the pathogenic fungus Scedosporium apiospermum.</title>
        <authorList>
            <person name="Vandeputte P."/>
            <person name="Ghamrawi S."/>
            <person name="Rechenmann M."/>
            <person name="Iltis A."/>
            <person name="Giraud S."/>
            <person name="Fleury M."/>
            <person name="Thornton C."/>
            <person name="Delhaes L."/>
            <person name="Meyer W."/>
            <person name="Papon N."/>
            <person name="Bouchara J.P."/>
        </authorList>
    </citation>
    <scope>NUCLEOTIDE SEQUENCE [LARGE SCALE GENOMIC DNA]</scope>
    <source>
        <strain evidence="12 13">IHEM 14462</strain>
    </source>
</reference>
<dbReference type="CDD" id="cd02981">
    <property type="entry name" value="PDI_b_family"/>
    <property type="match status" value="1"/>
</dbReference>
<evidence type="ECO:0000313" key="13">
    <source>
        <dbReference type="Proteomes" id="UP000028545"/>
    </source>
</evidence>
<dbReference type="HOGENOM" id="CLU_025879_0_0_1"/>
<evidence type="ECO:0000256" key="10">
    <source>
        <dbReference type="SAM" id="MobiDB-lite"/>
    </source>
</evidence>
<feature type="domain" description="Thioredoxin" evidence="11">
    <location>
        <begin position="35"/>
        <end position="121"/>
    </location>
</feature>
<evidence type="ECO:0000256" key="1">
    <source>
        <dbReference type="ARBA" id="ARBA00001182"/>
    </source>
</evidence>
<evidence type="ECO:0000256" key="2">
    <source>
        <dbReference type="ARBA" id="ARBA00002692"/>
    </source>
</evidence>
<comment type="caution">
    <text evidence="12">The sequence shown here is derived from an EMBL/GenBank/DDBJ whole genome shotgun (WGS) entry which is preliminary data.</text>
</comment>
<dbReference type="VEuPathDB" id="FungiDB:SAPIO_CDS1159"/>
<dbReference type="CDD" id="cd02982">
    <property type="entry name" value="PDI_b'_family"/>
    <property type="match status" value="1"/>
</dbReference>
<dbReference type="OMA" id="RAQPWDG"/>
<dbReference type="GO" id="GO:0034976">
    <property type="term" value="P:response to endoplasmic reticulum stress"/>
    <property type="evidence" value="ECO:0007669"/>
    <property type="project" value="TreeGrafter"/>
</dbReference>
<evidence type="ECO:0000256" key="9">
    <source>
        <dbReference type="ARBA" id="ARBA00039846"/>
    </source>
</evidence>
<keyword evidence="8" id="KW-0676">Redox-active center</keyword>
<keyword evidence="7" id="KW-0413">Isomerase</keyword>
<comment type="function">
    <text evidence="2">Participates in the folding of proteins containing disulfide bonds, may be involved in glycosylation, prolyl hydroxylation and triglyceride transfer.</text>
</comment>
<dbReference type="KEGG" id="sapo:SAPIO_CDS1159"/>
<dbReference type="GO" id="GO:0005788">
    <property type="term" value="C:endoplasmic reticulum lumen"/>
    <property type="evidence" value="ECO:0007669"/>
    <property type="project" value="UniProtKB-SubCell"/>
</dbReference>